<dbReference type="EMBL" id="LDYI01000116">
    <property type="protein sequence ID" value="KPO09518.1"/>
    <property type="molecule type" value="Genomic_DNA"/>
</dbReference>
<gene>
    <name evidence="2" type="ORF">ACU57_17280</name>
    <name evidence="1" type="ORF">C3F40_26415</name>
</gene>
<name>A0A0P7NCQ2_ECOLX</name>
<dbReference type="RefSeq" id="WP_016240144.1">
    <property type="nucleotide sequence ID" value="NZ_CP026202.1"/>
</dbReference>
<dbReference type="Proteomes" id="UP000239554">
    <property type="component" value="Chromosome"/>
</dbReference>
<accession>A0A0P7NCQ2</accession>
<dbReference type="AlphaFoldDB" id="A0A0P7NCQ2"/>
<sequence>MSKSLNARCIRRWEVEFKGLCDSKVSPWWNKRDLRGYIRECALTTAECMVESLAYNNAMHDFFAENGDDRGWSPEFSVWYDSSRREQYRKEALSYLNEEASNDEIDEEIQNELEAWND</sequence>
<dbReference type="Proteomes" id="UP000050556">
    <property type="component" value="Unassembled WGS sequence"/>
</dbReference>
<evidence type="ECO:0000313" key="4">
    <source>
        <dbReference type="Proteomes" id="UP000239554"/>
    </source>
</evidence>
<evidence type="ECO:0000313" key="2">
    <source>
        <dbReference type="EMBL" id="KPO09518.1"/>
    </source>
</evidence>
<proteinExistence type="predicted"/>
<evidence type="ECO:0000313" key="1">
    <source>
        <dbReference type="EMBL" id="AUY04972.1"/>
    </source>
</evidence>
<protein>
    <submittedName>
        <fullName evidence="2">Uncharacterized protein</fullName>
    </submittedName>
</protein>
<dbReference type="EMBL" id="CP026399">
    <property type="protein sequence ID" value="AUY04972.1"/>
    <property type="molecule type" value="Genomic_DNA"/>
</dbReference>
<dbReference type="PATRIC" id="fig|562.7813.peg.3367"/>
<reference evidence="2 3" key="1">
    <citation type="journal article" date="2015" name="Front. Microbiol.">
        <title>Genetic determinants of heat resistance in Escherichia coli.</title>
        <authorList>
            <person name="Mercer R.G."/>
            <person name="Zheng J."/>
            <person name="Garcia-Hernandez R."/>
            <person name="Ruan L."/>
            <person name="Ganzle M.G."/>
            <person name="McMullen L.M."/>
        </authorList>
    </citation>
    <scope>NUCLEOTIDE SEQUENCE [LARGE SCALE GENOMIC DNA]</scope>
    <source>
        <strain evidence="2 3">AW1.3</strain>
    </source>
</reference>
<evidence type="ECO:0000313" key="3">
    <source>
        <dbReference type="Proteomes" id="UP000050556"/>
    </source>
</evidence>
<reference evidence="1 4" key="2">
    <citation type="journal article" date="2018" name="MBio">
        <title>Genomic Analysis of Hospital Plumbing Reveals Diverse Reservoir of Bacterial Plasmids Conferring Carbapenem Resistance.</title>
        <authorList>
            <consortium name="NISC Comparative Sequencing Program"/>
            <person name="Weingarten R.A."/>
            <person name="Johnson R.C."/>
            <person name="Conlan S."/>
            <person name="Ramsburg A.M."/>
            <person name="Dekker J.P."/>
            <person name="Lau A.F."/>
            <person name="Khil P."/>
            <person name="Odom R.T."/>
            <person name="Deming C."/>
            <person name="Park M."/>
            <person name="Thomas P.J."/>
            <person name="Henderson D.K."/>
            <person name="Palmore T.N."/>
            <person name="Segre J.A."/>
            <person name="Frank K.M."/>
        </authorList>
    </citation>
    <scope>NUCLEOTIDE SEQUENCE [LARGE SCALE GENOMIC DNA]</scope>
    <source>
        <strain evidence="1 4">ECONIH4</strain>
    </source>
</reference>
<organism evidence="2 3">
    <name type="scientific">Escherichia coli</name>
    <dbReference type="NCBI Taxonomy" id="562"/>
    <lineage>
        <taxon>Bacteria</taxon>
        <taxon>Pseudomonadati</taxon>
        <taxon>Pseudomonadota</taxon>
        <taxon>Gammaproteobacteria</taxon>
        <taxon>Enterobacterales</taxon>
        <taxon>Enterobacteriaceae</taxon>
        <taxon>Escherichia</taxon>
    </lineage>
</organism>